<evidence type="ECO:0000256" key="2">
    <source>
        <dbReference type="SAM" id="Phobius"/>
    </source>
</evidence>
<feature type="transmembrane region" description="Helical" evidence="2">
    <location>
        <begin position="213"/>
        <end position="234"/>
    </location>
</feature>
<feature type="transmembrane region" description="Helical" evidence="2">
    <location>
        <begin position="279"/>
        <end position="303"/>
    </location>
</feature>
<organism evidence="3 4">
    <name type="scientific">Methylocystis hirsuta</name>
    <dbReference type="NCBI Taxonomy" id="369798"/>
    <lineage>
        <taxon>Bacteria</taxon>
        <taxon>Pseudomonadati</taxon>
        <taxon>Pseudomonadota</taxon>
        <taxon>Alphaproteobacteria</taxon>
        <taxon>Hyphomicrobiales</taxon>
        <taxon>Methylocystaceae</taxon>
        <taxon>Methylocystis</taxon>
    </lineage>
</organism>
<dbReference type="PANTHER" id="PTHR43471:SF14">
    <property type="entry name" value="ABC-2 TYPE TRANSPORT SYSTEM PERMEASE PROTEIN"/>
    <property type="match status" value="1"/>
</dbReference>
<evidence type="ECO:0000313" key="4">
    <source>
        <dbReference type="Proteomes" id="UP000268623"/>
    </source>
</evidence>
<dbReference type="OrthoDB" id="6016419at2"/>
<reference evidence="3 4" key="1">
    <citation type="submission" date="2018-08" db="EMBL/GenBank/DDBJ databases">
        <title>Genome sequence of Methylocystis hirsuta CSC1, a methanotroph able to accumulate PHAs.</title>
        <authorList>
            <person name="Bordel S."/>
            <person name="Rodriguez E."/>
            <person name="Gancedo J."/>
            <person name="Munoz R."/>
        </authorList>
    </citation>
    <scope>NUCLEOTIDE SEQUENCE [LARGE SCALE GENOMIC DNA]</scope>
    <source>
        <strain evidence="3 4">CSC1</strain>
    </source>
</reference>
<accession>A0A3M9XN32</accession>
<gene>
    <name evidence="3" type="ORF">D1O30_00280</name>
</gene>
<dbReference type="Pfam" id="PF12040">
    <property type="entry name" value="DUF3526"/>
    <property type="match status" value="1"/>
</dbReference>
<dbReference type="PANTHER" id="PTHR43471">
    <property type="entry name" value="ABC TRANSPORTER PERMEASE"/>
    <property type="match status" value="1"/>
</dbReference>
<protein>
    <submittedName>
        <fullName evidence="3">DUF3526 domain-containing protein</fullName>
    </submittedName>
</protein>
<dbReference type="EMBL" id="QWDD01000001">
    <property type="protein sequence ID" value="RNJ48290.1"/>
    <property type="molecule type" value="Genomic_DNA"/>
</dbReference>
<evidence type="ECO:0000256" key="1">
    <source>
        <dbReference type="SAM" id="MobiDB-lite"/>
    </source>
</evidence>
<keyword evidence="2" id="KW-1133">Transmembrane helix</keyword>
<feature type="transmembrane region" description="Helical" evidence="2">
    <location>
        <begin position="166"/>
        <end position="187"/>
    </location>
</feature>
<sequence length="492" mass="51599">MSAPMSSAFLSSAFLAGMRFEARVMRRDGAIWFALLILAGVALFALAMGASRVAAQQAAIAAARADETQRLSNLQKTLAQLQQGETQGKPAPEPPPYRDPRNAAFMGGGPAAAVAALAPAPLALVATGQSDLLPPAVRVTTGSKDSFLFADEIDNPANLMSGATDLAFVVVFVYPLVILAMAFNLLAGEREQGTLAMTLASARRPGAALAGKLTARVAAPIAVTLLAAAAGVWIFAGWERLASPGFAALLAVVLLYGLFWAALAAAVDGLGRGSAFNALTLIGAWVAITMILPAAINSIAAFAHPAPSRIDMVLAARAASTDADRARDASLARYADEHGGGGKPAGGPQEMTLRRLATQEAAFQRVEAIVAEHDAQLARQRDMADRLGYLSPAYLTYQAMADIAGAGETRYRAFLDRIRAFHVDWREFFLSRAKAGASLTAQDYAAMPKFTQADEELVGRAPAGLAGPLIGVALPALILAIFAWRGFRRCRI</sequence>
<feature type="transmembrane region" description="Helical" evidence="2">
    <location>
        <begin position="246"/>
        <end position="267"/>
    </location>
</feature>
<keyword evidence="2" id="KW-0812">Transmembrane</keyword>
<keyword evidence="2" id="KW-0472">Membrane</keyword>
<keyword evidence="4" id="KW-1185">Reference proteome</keyword>
<dbReference type="InterPro" id="IPR021913">
    <property type="entry name" value="DUF3526"/>
</dbReference>
<comment type="caution">
    <text evidence="3">The sequence shown here is derived from an EMBL/GenBank/DDBJ whole genome shotgun (WGS) entry which is preliminary data.</text>
</comment>
<evidence type="ECO:0000313" key="3">
    <source>
        <dbReference type="EMBL" id="RNJ48290.1"/>
    </source>
</evidence>
<feature type="region of interest" description="Disordered" evidence="1">
    <location>
        <begin position="81"/>
        <end position="101"/>
    </location>
</feature>
<name>A0A3M9XN32_9HYPH</name>
<dbReference type="Proteomes" id="UP000268623">
    <property type="component" value="Unassembled WGS sequence"/>
</dbReference>
<dbReference type="AlphaFoldDB" id="A0A3M9XN32"/>
<proteinExistence type="predicted"/>
<feature type="transmembrane region" description="Helical" evidence="2">
    <location>
        <begin position="465"/>
        <end position="484"/>
    </location>
</feature>